<dbReference type="InterPro" id="IPR029058">
    <property type="entry name" value="AB_hydrolase_fold"/>
</dbReference>
<dbReference type="EMBL" id="RXHU01000035">
    <property type="protein sequence ID" value="RTE09180.1"/>
    <property type="molecule type" value="Genomic_DNA"/>
</dbReference>
<evidence type="ECO:0000313" key="2">
    <source>
        <dbReference type="EMBL" id="RTE09180.1"/>
    </source>
</evidence>
<dbReference type="InterPro" id="IPR000073">
    <property type="entry name" value="AB_hydrolase_1"/>
</dbReference>
<protein>
    <submittedName>
        <fullName evidence="2">Alpha/beta hydrolase</fullName>
    </submittedName>
</protein>
<evidence type="ECO:0000259" key="1">
    <source>
        <dbReference type="Pfam" id="PF00561"/>
    </source>
</evidence>
<dbReference type="OrthoDB" id="9776685at2"/>
<dbReference type="SUPFAM" id="SSF53474">
    <property type="entry name" value="alpha/beta-Hydrolases"/>
    <property type="match status" value="1"/>
</dbReference>
<name>A0A3S0BLA7_9BACL</name>
<feature type="domain" description="AB hydrolase-1" evidence="1">
    <location>
        <begin position="75"/>
        <end position="196"/>
    </location>
</feature>
<dbReference type="GO" id="GO:0016787">
    <property type="term" value="F:hydrolase activity"/>
    <property type="evidence" value="ECO:0007669"/>
    <property type="project" value="UniProtKB-KW"/>
</dbReference>
<dbReference type="Pfam" id="PF00561">
    <property type="entry name" value="Abhydrolase_1"/>
    <property type="match status" value="1"/>
</dbReference>
<dbReference type="Gene3D" id="3.40.50.1820">
    <property type="entry name" value="alpha/beta hydrolase"/>
    <property type="match status" value="1"/>
</dbReference>
<dbReference type="AlphaFoldDB" id="A0A3S0BLA7"/>
<evidence type="ECO:0000313" key="3">
    <source>
        <dbReference type="Proteomes" id="UP000276128"/>
    </source>
</evidence>
<proteinExistence type="predicted"/>
<keyword evidence="2" id="KW-0378">Hydrolase</keyword>
<reference evidence="2 3" key="1">
    <citation type="submission" date="2018-12" db="EMBL/GenBank/DDBJ databases">
        <title>Bacillus ochoae sp. nov., Paenibacillus whitsoniae sp. nov., Paenibacillus spiritus sp. nov. Isolated from the Mars Exploration Rover during spacecraft assembly.</title>
        <authorList>
            <person name="Seuylemezian A."/>
            <person name="Vaishampayan P."/>
        </authorList>
    </citation>
    <scope>NUCLEOTIDE SEQUENCE [LARGE SCALE GENOMIC DNA]</scope>
    <source>
        <strain evidence="2 3">MER 54</strain>
    </source>
</reference>
<comment type="caution">
    <text evidence="2">The sequence shown here is derived from an EMBL/GenBank/DDBJ whole genome shotgun (WGS) entry which is preliminary data.</text>
</comment>
<sequence length="312" mass="34802">MILSVLLALLLIVSSMILSFYAYVAWTLARPHIDQLTSNPMKASKLAYTNVTFPSLSGNSELEGWFIPSADATKTVIFSHGYGGNREEIWVPLYKLASKLHEQKYNVLMFDYGYVKPYNNRLMTGGIQESQELLGAIDYVKKTTGGAIYIWGFSMGAGTALQSALQNNTDIAGMILDSTFLLNPDTLYHNIVQIAQIPKYPSLPLIRFFFPILNGVSLHEVPYQKVASTSYSMPIFFIHGTADKKAPYDLVESLYKQQHNTASELWILPKAEHELLYRAEPRAYVNRTLSFLNSLGHPPTNVHAASGIPSSL</sequence>
<dbReference type="PANTHER" id="PTHR12277:SF81">
    <property type="entry name" value="PROTEIN ABHD13"/>
    <property type="match status" value="1"/>
</dbReference>
<dbReference type="PANTHER" id="PTHR12277">
    <property type="entry name" value="ALPHA/BETA HYDROLASE DOMAIN-CONTAINING PROTEIN"/>
    <property type="match status" value="1"/>
</dbReference>
<gene>
    <name evidence="2" type="ORF">EJQ19_13620</name>
</gene>
<keyword evidence="3" id="KW-1185">Reference proteome</keyword>
<organism evidence="2 3">
    <name type="scientific">Paenibacillus whitsoniae</name>
    <dbReference type="NCBI Taxonomy" id="2496558"/>
    <lineage>
        <taxon>Bacteria</taxon>
        <taxon>Bacillati</taxon>
        <taxon>Bacillota</taxon>
        <taxon>Bacilli</taxon>
        <taxon>Bacillales</taxon>
        <taxon>Paenibacillaceae</taxon>
        <taxon>Paenibacillus</taxon>
    </lineage>
</organism>
<accession>A0A3S0BLA7</accession>
<dbReference type="Proteomes" id="UP000276128">
    <property type="component" value="Unassembled WGS sequence"/>
</dbReference>